<comment type="caution">
    <text evidence="8">The sequence shown here is derived from an EMBL/GenBank/DDBJ whole genome shotgun (WGS) entry which is preliminary data.</text>
</comment>
<dbReference type="PANTHER" id="PTHR30532">
    <property type="entry name" value="IRON III DICITRATE-BINDING PERIPLASMIC PROTEIN"/>
    <property type="match status" value="1"/>
</dbReference>
<dbReference type="EMBL" id="AWOR01000068">
    <property type="protein sequence ID" value="KGH26726.1"/>
    <property type="molecule type" value="Genomic_DNA"/>
</dbReference>
<evidence type="ECO:0000313" key="9">
    <source>
        <dbReference type="Proteomes" id="UP000029553"/>
    </source>
</evidence>
<dbReference type="PROSITE" id="PS50983">
    <property type="entry name" value="FE_B12_PBP"/>
    <property type="match status" value="1"/>
</dbReference>
<dbReference type="Gene3D" id="3.40.50.1980">
    <property type="entry name" value="Nitrogenase molybdenum iron protein domain"/>
    <property type="match status" value="2"/>
</dbReference>
<keyword evidence="4" id="KW-0408">Iron</keyword>
<evidence type="ECO:0000256" key="4">
    <source>
        <dbReference type="ARBA" id="ARBA00022496"/>
    </source>
</evidence>
<organism evidence="8 9">
    <name type="scientific">Comamonas testosteroni</name>
    <name type="common">Pseudomonas testosteroni</name>
    <dbReference type="NCBI Taxonomy" id="285"/>
    <lineage>
        <taxon>Bacteria</taxon>
        <taxon>Pseudomonadati</taxon>
        <taxon>Pseudomonadota</taxon>
        <taxon>Betaproteobacteria</taxon>
        <taxon>Burkholderiales</taxon>
        <taxon>Comamonadaceae</taxon>
        <taxon>Comamonas</taxon>
    </lineage>
</organism>
<name>A0A096F8M6_COMTE</name>
<dbReference type="GO" id="GO:1901678">
    <property type="term" value="P:iron coordination entity transport"/>
    <property type="evidence" value="ECO:0007669"/>
    <property type="project" value="UniProtKB-ARBA"/>
</dbReference>
<evidence type="ECO:0000256" key="5">
    <source>
        <dbReference type="ARBA" id="ARBA00022729"/>
    </source>
</evidence>
<dbReference type="InterPro" id="IPR051313">
    <property type="entry name" value="Bact_iron-sidero_bind"/>
</dbReference>
<dbReference type="Proteomes" id="UP000029553">
    <property type="component" value="Unassembled WGS sequence"/>
</dbReference>
<sequence>MQQPNSRRAATLALLMMAGSAWAQTQAARPSAAQPARMQVEHARGVTELLLVPQRVVVYDLASLDTMQALKLPVTGVPRVHFPAYLAGYADARYQVAGSLFEPEYEALSRIRPDLIVVAGRSASKYEALSRIAPTLDLSTSGKDLLGDMQRNVTALASLWGKQAQGAQLMQQVRSEVEATRAVAARAAPGLLVLAVNQNMSAQTPGSRFGLLHDVLGIKPALPADPAQARGIALKMDDIARIDPEWLFVIDRNAGTGSTRDKDGQPVLPSRVLFDNDIIKSTRAGRKQQLVFVDPQLWYLLGSSGPQAMQANAQQIRTALERQSP</sequence>
<comment type="subcellular location">
    <subcellularLocation>
        <location evidence="1">Cell envelope</location>
    </subcellularLocation>
</comment>
<keyword evidence="3" id="KW-0813">Transport</keyword>
<evidence type="ECO:0000256" key="1">
    <source>
        <dbReference type="ARBA" id="ARBA00004196"/>
    </source>
</evidence>
<dbReference type="PANTHER" id="PTHR30532:SF28">
    <property type="entry name" value="PETROBACTIN-BINDING PROTEIN YCLQ"/>
    <property type="match status" value="1"/>
</dbReference>
<comment type="similarity">
    <text evidence="2">Belongs to the bacterial solute-binding protein 8 family.</text>
</comment>
<feature type="signal peptide" evidence="6">
    <location>
        <begin position="1"/>
        <end position="23"/>
    </location>
</feature>
<dbReference type="SUPFAM" id="SSF53807">
    <property type="entry name" value="Helical backbone' metal receptor"/>
    <property type="match status" value="1"/>
</dbReference>
<evidence type="ECO:0000313" key="8">
    <source>
        <dbReference type="EMBL" id="KGH26726.1"/>
    </source>
</evidence>
<evidence type="ECO:0000259" key="7">
    <source>
        <dbReference type="PROSITE" id="PS50983"/>
    </source>
</evidence>
<accession>A0A096F8M6</accession>
<feature type="domain" description="Fe/B12 periplasmic-binding" evidence="7">
    <location>
        <begin position="55"/>
        <end position="324"/>
    </location>
</feature>
<dbReference type="AlphaFoldDB" id="A0A096F8M6"/>
<keyword evidence="5 6" id="KW-0732">Signal</keyword>
<feature type="chain" id="PRO_5001926475" evidence="6">
    <location>
        <begin position="24"/>
        <end position="325"/>
    </location>
</feature>
<reference evidence="8 9" key="1">
    <citation type="submission" date="2013-09" db="EMBL/GenBank/DDBJ databases">
        <title>High correlation between genotypes and phenotypes of environmental bacteria Comamonas testosteroni strains.</title>
        <authorList>
            <person name="Liu L."/>
            <person name="Zhu W."/>
            <person name="Xia X."/>
            <person name="Xu B."/>
            <person name="Luo M."/>
            <person name="Wang G."/>
        </authorList>
    </citation>
    <scope>NUCLEOTIDE SEQUENCE [LARGE SCALE GENOMIC DNA]</scope>
    <source>
        <strain evidence="8 9">JL40</strain>
    </source>
</reference>
<dbReference type="InterPro" id="IPR002491">
    <property type="entry name" value="ABC_transptr_periplasmic_BD"/>
</dbReference>
<evidence type="ECO:0000256" key="3">
    <source>
        <dbReference type="ARBA" id="ARBA00022448"/>
    </source>
</evidence>
<keyword evidence="4" id="KW-0410">Iron transport</keyword>
<dbReference type="Pfam" id="PF01497">
    <property type="entry name" value="Peripla_BP_2"/>
    <property type="match status" value="1"/>
</dbReference>
<gene>
    <name evidence="8" type="ORF">P353_21435</name>
</gene>
<proteinExistence type="inferred from homology"/>
<evidence type="ECO:0000256" key="6">
    <source>
        <dbReference type="SAM" id="SignalP"/>
    </source>
</evidence>
<evidence type="ECO:0000256" key="2">
    <source>
        <dbReference type="ARBA" id="ARBA00008814"/>
    </source>
</evidence>
<protein>
    <submittedName>
        <fullName evidence="8">ABC transporter substrate-binding protein</fullName>
    </submittedName>
</protein>
<dbReference type="GO" id="GO:0030288">
    <property type="term" value="C:outer membrane-bounded periplasmic space"/>
    <property type="evidence" value="ECO:0007669"/>
    <property type="project" value="TreeGrafter"/>
</dbReference>
<keyword evidence="4" id="KW-0406">Ion transport</keyword>
<dbReference type="RefSeq" id="WP_034373757.1">
    <property type="nucleotide sequence ID" value="NZ_AWOR01000068.1"/>
</dbReference>